<organism evidence="3 4">
    <name type="scientific">Desulfoferula mesophila</name>
    <dbReference type="NCBI Taxonomy" id="3058419"/>
    <lineage>
        <taxon>Bacteria</taxon>
        <taxon>Pseudomonadati</taxon>
        <taxon>Thermodesulfobacteriota</taxon>
        <taxon>Desulfarculia</taxon>
        <taxon>Desulfarculales</taxon>
        <taxon>Desulfarculaceae</taxon>
        <taxon>Desulfoferula</taxon>
    </lineage>
</organism>
<evidence type="ECO:0000313" key="4">
    <source>
        <dbReference type="Proteomes" id="UP001366166"/>
    </source>
</evidence>
<sequence length="406" mass="43883">MSWEFPPWYQLTPMEVLGPRRERIANLCAMQDLDGMLLTDAYDVFYASGTSQQGLVLIPAKGEPLVLMRRHAERAAAESPWPVTLIKGLTEAADFLLAVLPRRARLGLTLDVMPAVDYLGWQKRLPERELIDATGLWLDLKAVKDAWELERMAEAGRLAASIYAALPGIIRPGMSEAELAGEMQRLAMAGGSIDQLRSRHAYHQTYSWHIASGPEGNLPSAMDAPFNGWGLSPAFPLGASHRRFRPGEPINVDFGVSLNGYQTDQTRTYVLGPAPAEVRAAHACLEEIEAALVAGLAPGAVSGELYETSLEIAARHGLSDGYLGRPGHKIRFAAHGVGQELGTPPYVLEGSRAVVRAGETYALELKILTPQGPVGLESTVAVRDSGPALNLTPEPSVLTEIPVETT</sequence>
<reference evidence="4" key="1">
    <citation type="journal article" date="2023" name="Arch. Microbiol.">
        <title>Desulfoferula mesophilus gen. nov. sp. nov., a mesophilic sulfate-reducing bacterium isolated from a brackish lake sediment.</title>
        <authorList>
            <person name="Watanabe T."/>
            <person name="Yabe T."/>
            <person name="Tsuji J.M."/>
            <person name="Fukui M."/>
        </authorList>
    </citation>
    <scope>NUCLEOTIDE SEQUENCE [LARGE SCALE GENOMIC DNA]</scope>
    <source>
        <strain evidence="4">12FAK</strain>
    </source>
</reference>
<evidence type="ECO:0000259" key="1">
    <source>
        <dbReference type="Pfam" id="PF00557"/>
    </source>
</evidence>
<accession>A0AAU9F2V8</accession>
<dbReference type="InterPro" id="IPR050659">
    <property type="entry name" value="Peptidase_M24B"/>
</dbReference>
<dbReference type="SUPFAM" id="SSF53092">
    <property type="entry name" value="Creatinase/prolidase N-terminal domain"/>
    <property type="match status" value="1"/>
</dbReference>
<dbReference type="AlphaFoldDB" id="A0AAU9F2V8"/>
<dbReference type="Pfam" id="PF01321">
    <property type="entry name" value="Creatinase_N"/>
    <property type="match status" value="1"/>
</dbReference>
<dbReference type="InterPro" id="IPR029149">
    <property type="entry name" value="Creatin/AminoP/Spt16_N"/>
</dbReference>
<dbReference type="InterPro" id="IPR000994">
    <property type="entry name" value="Pept_M24"/>
</dbReference>
<gene>
    <name evidence="3" type="ORF">FAK_38190</name>
</gene>
<evidence type="ECO:0008006" key="5">
    <source>
        <dbReference type="Google" id="ProtNLM"/>
    </source>
</evidence>
<evidence type="ECO:0000313" key="3">
    <source>
        <dbReference type="EMBL" id="BEQ16753.1"/>
    </source>
</evidence>
<dbReference type="CDD" id="cd01066">
    <property type="entry name" value="APP_MetAP"/>
    <property type="match status" value="1"/>
</dbReference>
<dbReference type="InterPro" id="IPR036005">
    <property type="entry name" value="Creatinase/aminopeptidase-like"/>
</dbReference>
<dbReference type="PANTHER" id="PTHR46112:SF2">
    <property type="entry name" value="XAA-PRO AMINOPEPTIDASE P-RELATED"/>
    <property type="match status" value="1"/>
</dbReference>
<dbReference type="KEGG" id="dmp:FAK_38190"/>
<dbReference type="Gene3D" id="3.90.230.10">
    <property type="entry name" value="Creatinase/methionine aminopeptidase superfamily"/>
    <property type="match status" value="1"/>
</dbReference>
<protein>
    <recommendedName>
        <fullName evidence="5">Xaa-Pro aminopeptidase</fullName>
    </recommendedName>
</protein>
<dbReference type="PANTHER" id="PTHR46112">
    <property type="entry name" value="AMINOPEPTIDASE"/>
    <property type="match status" value="1"/>
</dbReference>
<evidence type="ECO:0000259" key="2">
    <source>
        <dbReference type="Pfam" id="PF01321"/>
    </source>
</evidence>
<keyword evidence="4" id="KW-1185">Reference proteome</keyword>
<dbReference type="SUPFAM" id="SSF55920">
    <property type="entry name" value="Creatinase/aminopeptidase"/>
    <property type="match status" value="1"/>
</dbReference>
<dbReference type="Pfam" id="PF00557">
    <property type="entry name" value="Peptidase_M24"/>
    <property type="match status" value="1"/>
</dbReference>
<dbReference type="Proteomes" id="UP001366166">
    <property type="component" value="Chromosome"/>
</dbReference>
<dbReference type="EMBL" id="AP028679">
    <property type="protein sequence ID" value="BEQ16753.1"/>
    <property type="molecule type" value="Genomic_DNA"/>
</dbReference>
<proteinExistence type="predicted"/>
<dbReference type="RefSeq" id="WP_338603035.1">
    <property type="nucleotide sequence ID" value="NZ_AP028679.1"/>
</dbReference>
<feature type="domain" description="Creatinase N-terminal" evidence="2">
    <location>
        <begin position="20"/>
        <end position="137"/>
    </location>
</feature>
<feature type="domain" description="Peptidase M24" evidence="1">
    <location>
        <begin position="150"/>
        <end position="383"/>
    </location>
</feature>
<name>A0AAU9F2V8_9BACT</name>
<dbReference type="Gene3D" id="3.40.350.10">
    <property type="entry name" value="Creatinase/prolidase N-terminal domain"/>
    <property type="match status" value="1"/>
</dbReference>
<dbReference type="InterPro" id="IPR000587">
    <property type="entry name" value="Creatinase_N"/>
</dbReference>